<name>A0A0P6Y9T9_9CHLR</name>
<dbReference type="SUPFAM" id="SSF69304">
    <property type="entry name" value="Tricorn protease N-terminal domain"/>
    <property type="match status" value="1"/>
</dbReference>
<dbReference type="RefSeq" id="WP_061917977.1">
    <property type="nucleotide sequence ID" value="NZ_DF967971.1"/>
</dbReference>
<evidence type="ECO:0000313" key="1">
    <source>
        <dbReference type="EMBL" id="KPL78567.1"/>
    </source>
</evidence>
<gene>
    <name evidence="1" type="ORF">AC812_01055</name>
</gene>
<dbReference type="AlphaFoldDB" id="A0A0P6Y9T9"/>
<dbReference type="EMBL" id="LGHJ01000004">
    <property type="protein sequence ID" value="KPL78567.1"/>
    <property type="molecule type" value="Genomic_DNA"/>
</dbReference>
<dbReference type="OrthoDB" id="155665at2"/>
<dbReference type="Proteomes" id="UP000050514">
    <property type="component" value="Unassembled WGS sequence"/>
</dbReference>
<dbReference type="Gene3D" id="2.120.10.30">
    <property type="entry name" value="TolB, C-terminal domain"/>
    <property type="match status" value="1"/>
</dbReference>
<dbReference type="STRING" id="360411.AC812_01055"/>
<reference evidence="1 2" key="1">
    <citation type="submission" date="2015-07" db="EMBL/GenBank/DDBJ databases">
        <title>Draft genome of Bellilinea caldifistulae DSM 17877.</title>
        <authorList>
            <person name="Hemp J."/>
            <person name="Ward L.M."/>
            <person name="Pace L.A."/>
            <person name="Fischer W.W."/>
        </authorList>
    </citation>
    <scope>NUCLEOTIDE SEQUENCE [LARGE SCALE GENOMIC DNA]</scope>
    <source>
        <strain evidence="1 2">GOMI-1</strain>
    </source>
</reference>
<evidence type="ECO:0008006" key="3">
    <source>
        <dbReference type="Google" id="ProtNLM"/>
    </source>
</evidence>
<accession>A0A0P6Y9T9</accession>
<sequence>MKKSLVSGKSILWGILFWILAACTSLAGGEQAIENTPTTILAADLTNDGLTVVPGRACLLDRTVVIQTDRLMGDMLAWSKDTNRLAFITPVNDSWGWYQGDLVILDVDNGETQRTKDIRVAGDLTWSPSGEQIAFVILRPAEAQYSIGVYSLRDRRTLDLYDVAVTDEFSSLKGIVGWGSDQVLQVSESCGADCLRYVEHNLVSGVKTVVEETRPGQDTSLQIVLNQPGVVPNRNWRNANWSPDARRVFFTDRTNVAWIGDLTSGTKSALPMETLPVAESKWSADGQLIAVRTAENLFIFAVDGCR</sequence>
<organism evidence="1 2">
    <name type="scientific">Bellilinea caldifistulae</name>
    <dbReference type="NCBI Taxonomy" id="360411"/>
    <lineage>
        <taxon>Bacteria</taxon>
        <taxon>Bacillati</taxon>
        <taxon>Chloroflexota</taxon>
        <taxon>Anaerolineae</taxon>
        <taxon>Anaerolineales</taxon>
        <taxon>Anaerolineaceae</taxon>
        <taxon>Bellilinea</taxon>
    </lineage>
</organism>
<dbReference type="InterPro" id="IPR011042">
    <property type="entry name" value="6-blade_b-propeller_TolB-like"/>
</dbReference>
<protein>
    <recommendedName>
        <fullName evidence="3">Dipeptidylpeptidase IV N-terminal domain-containing protein</fullName>
    </recommendedName>
</protein>
<proteinExistence type="predicted"/>
<dbReference type="PROSITE" id="PS51257">
    <property type="entry name" value="PROKAR_LIPOPROTEIN"/>
    <property type="match status" value="1"/>
</dbReference>
<evidence type="ECO:0000313" key="2">
    <source>
        <dbReference type="Proteomes" id="UP000050514"/>
    </source>
</evidence>
<keyword evidence="2" id="KW-1185">Reference proteome</keyword>
<comment type="caution">
    <text evidence="1">The sequence shown here is derived from an EMBL/GenBank/DDBJ whole genome shotgun (WGS) entry which is preliminary data.</text>
</comment>